<evidence type="ECO:0000313" key="2">
    <source>
        <dbReference type="EMBL" id="RYN68178.1"/>
    </source>
</evidence>
<proteinExistence type="predicted"/>
<protein>
    <submittedName>
        <fullName evidence="2">Uncharacterized protein</fullName>
    </submittedName>
</protein>
<evidence type="ECO:0000256" key="1">
    <source>
        <dbReference type="SAM" id="MobiDB-lite"/>
    </source>
</evidence>
<dbReference type="EMBL" id="PDXD01000050">
    <property type="protein sequence ID" value="RYN68178.1"/>
    <property type="molecule type" value="Genomic_DNA"/>
</dbReference>
<evidence type="ECO:0000313" key="3">
    <source>
        <dbReference type="Proteomes" id="UP000291422"/>
    </source>
</evidence>
<accession>A0A4Q4N2P8</accession>
<comment type="caution">
    <text evidence="2">The sequence shown here is derived from an EMBL/GenBank/DDBJ whole genome shotgun (WGS) entry which is preliminary data.</text>
</comment>
<feature type="region of interest" description="Disordered" evidence="1">
    <location>
        <begin position="1"/>
        <end position="26"/>
    </location>
</feature>
<reference evidence="3" key="1">
    <citation type="journal article" date="2019" name="bioRxiv">
        <title>Genomics, evolutionary history and diagnostics of the Alternaria alternata species group including apple and Asian pear pathotypes.</title>
        <authorList>
            <person name="Armitage A.D."/>
            <person name="Cockerton H.M."/>
            <person name="Sreenivasaprasad S."/>
            <person name="Woodhall J.W."/>
            <person name="Lane C.R."/>
            <person name="Harrison R.J."/>
            <person name="Clarkson J.P."/>
        </authorList>
    </citation>
    <scope>NUCLEOTIDE SEQUENCE [LARGE SCALE GENOMIC DNA]</scope>
    <source>
        <strain evidence="3">FERA 1177</strain>
    </source>
</reference>
<name>A0A4Q4N2P8_ALTAL</name>
<dbReference type="AlphaFoldDB" id="A0A4Q4N2P8"/>
<feature type="compositionally biased region" description="Polar residues" evidence="1">
    <location>
        <begin position="1"/>
        <end position="12"/>
    </location>
</feature>
<organism evidence="2 3">
    <name type="scientific">Alternaria alternata</name>
    <name type="common">Alternaria rot fungus</name>
    <name type="synonym">Torula alternata</name>
    <dbReference type="NCBI Taxonomy" id="5599"/>
    <lineage>
        <taxon>Eukaryota</taxon>
        <taxon>Fungi</taxon>
        <taxon>Dikarya</taxon>
        <taxon>Ascomycota</taxon>
        <taxon>Pezizomycotina</taxon>
        <taxon>Dothideomycetes</taxon>
        <taxon>Pleosporomycetidae</taxon>
        <taxon>Pleosporales</taxon>
        <taxon>Pleosporineae</taxon>
        <taxon>Pleosporaceae</taxon>
        <taxon>Alternaria</taxon>
        <taxon>Alternaria sect. Alternaria</taxon>
        <taxon>Alternaria alternata complex</taxon>
    </lineage>
</organism>
<sequence length="70" mass="7369">MLSTRGQISGQQRAAPAHPTYDFIPSLESDLGHSREHLVATSPGCDTTVTAAPLLCAAVVIAMRPPGRSR</sequence>
<gene>
    <name evidence="2" type="ORF">AA0117_g11362</name>
</gene>
<dbReference type="Proteomes" id="UP000291422">
    <property type="component" value="Unassembled WGS sequence"/>
</dbReference>